<keyword evidence="2" id="KW-1185">Reference proteome</keyword>
<evidence type="ECO:0000313" key="1">
    <source>
        <dbReference type="EMBL" id="KAF5892820.1"/>
    </source>
</evidence>
<name>A0A8J4U9J8_CLAMG</name>
<dbReference type="Proteomes" id="UP000727407">
    <property type="component" value="Unassembled WGS sequence"/>
</dbReference>
<organism evidence="1 2">
    <name type="scientific">Clarias magur</name>
    <name type="common">Asian catfish</name>
    <name type="synonym">Macropteronotus magur</name>
    <dbReference type="NCBI Taxonomy" id="1594786"/>
    <lineage>
        <taxon>Eukaryota</taxon>
        <taxon>Metazoa</taxon>
        <taxon>Chordata</taxon>
        <taxon>Craniata</taxon>
        <taxon>Vertebrata</taxon>
        <taxon>Euteleostomi</taxon>
        <taxon>Actinopterygii</taxon>
        <taxon>Neopterygii</taxon>
        <taxon>Teleostei</taxon>
        <taxon>Ostariophysi</taxon>
        <taxon>Siluriformes</taxon>
        <taxon>Clariidae</taxon>
        <taxon>Clarias</taxon>
    </lineage>
</organism>
<gene>
    <name evidence="1" type="primary">hsdM</name>
    <name evidence="1" type="ORF">DAT39_017485</name>
</gene>
<feature type="non-terminal residue" evidence="1">
    <location>
        <position position="53"/>
    </location>
</feature>
<reference evidence="1" key="1">
    <citation type="submission" date="2020-07" db="EMBL/GenBank/DDBJ databases">
        <title>Clarias magur genome sequencing, assembly and annotation.</title>
        <authorList>
            <person name="Kushwaha B."/>
            <person name="Kumar R."/>
            <person name="Das P."/>
            <person name="Joshi C.G."/>
            <person name="Kumar D."/>
            <person name="Nagpure N.S."/>
            <person name="Pandey M."/>
            <person name="Agarwal S."/>
            <person name="Srivastava S."/>
            <person name="Singh M."/>
            <person name="Sahoo L."/>
            <person name="Jayasankar P."/>
            <person name="Meher P.K."/>
            <person name="Koringa P.G."/>
            <person name="Iquebal M.A."/>
            <person name="Das S.P."/>
            <person name="Bit A."/>
            <person name="Patnaik S."/>
            <person name="Patel N."/>
            <person name="Shah T.M."/>
            <person name="Hinsu A."/>
            <person name="Jena J.K."/>
        </authorList>
    </citation>
    <scope>NUCLEOTIDE SEQUENCE</scope>
    <source>
        <strain evidence="1">CIFAMagur01</strain>
        <tissue evidence="1">Testis</tissue>
    </source>
</reference>
<protein>
    <submittedName>
        <fullName evidence="1">Type I restriction enzyme M protein</fullName>
    </submittedName>
</protein>
<evidence type="ECO:0000313" key="2">
    <source>
        <dbReference type="Proteomes" id="UP000727407"/>
    </source>
</evidence>
<accession>A0A8J4U9J8</accession>
<comment type="caution">
    <text evidence="1">The sequence shown here is derived from an EMBL/GenBank/DDBJ whole genome shotgun (WGS) entry which is preliminary data.</text>
</comment>
<proteinExistence type="predicted"/>
<sequence length="53" mass="5822">MNAFSNGCDVQRLHDVSPSRTWGSNQEEVTGDKLLCVCVCVCVSQLNLVQSCF</sequence>
<dbReference type="EMBL" id="QNUK01000474">
    <property type="protein sequence ID" value="KAF5892820.1"/>
    <property type="molecule type" value="Genomic_DNA"/>
</dbReference>
<dbReference type="AlphaFoldDB" id="A0A8J4U9J8"/>